<dbReference type="SUPFAM" id="SSF52768">
    <property type="entry name" value="Arginase/deacetylase"/>
    <property type="match status" value="1"/>
</dbReference>
<dbReference type="RefSeq" id="WP_027885937.1">
    <property type="nucleotide sequence ID" value="NZ_BMWY01000001.1"/>
</dbReference>
<dbReference type="InterPro" id="IPR023696">
    <property type="entry name" value="Ureohydrolase_dom_sf"/>
</dbReference>
<evidence type="ECO:0000313" key="2">
    <source>
        <dbReference type="EMBL" id="GGZ45312.1"/>
    </source>
</evidence>
<accession>A0ABQ3BLZ7</accession>
<dbReference type="EMBL" id="BMWY01000001">
    <property type="protein sequence ID" value="GGZ45312.1"/>
    <property type="molecule type" value="Genomic_DNA"/>
</dbReference>
<dbReference type="Pfam" id="PF00491">
    <property type="entry name" value="Arginase"/>
    <property type="match status" value="1"/>
</dbReference>
<dbReference type="InterPro" id="IPR006035">
    <property type="entry name" value="Ureohydrolase"/>
</dbReference>
<dbReference type="PROSITE" id="PS51409">
    <property type="entry name" value="ARGINASE_2"/>
    <property type="match status" value="1"/>
</dbReference>
<sequence>MSFEFLHPISEDILAEVEGLHKSTLGKQLSFHTVNEFPDLSKTKIAIIGVVESRRSVRENDVPFNFNHIRKEFYKLYAGNWNEPIADLGDIYAGDSVDDTYFLLKQVTEDLLNRSIIPIILGGSQDLAYAQYRAYDDYGQMVNLVNVDAQFDLGDTEQDLCNKSYVGKMVVNEPYNLFNYANIGYQTYFNAQEEINLIDKLFFEAYRLGEISSDITLAEPVMRDANFVTLDVTSVAMTNVNPSMPNGFNGKEICALSRYAGISDKVSSLGIYEIQDLDLTKNSAMLVSQILWYFIEGVNFRKKEYNNSFLKEFTKFTVPLENEHLVFYRSELSGRWWVEIPNSKKINNKLNKQSLLSCSHQDYLDACNQVIPERWFKAYRKNEI</sequence>
<organism evidence="2 3">
    <name type="scientific">Mesonia mobilis</name>
    <dbReference type="NCBI Taxonomy" id="369791"/>
    <lineage>
        <taxon>Bacteria</taxon>
        <taxon>Pseudomonadati</taxon>
        <taxon>Bacteroidota</taxon>
        <taxon>Flavobacteriia</taxon>
        <taxon>Flavobacteriales</taxon>
        <taxon>Flavobacteriaceae</taxon>
        <taxon>Mesonia</taxon>
    </lineage>
</organism>
<gene>
    <name evidence="2" type="primary">fjo29</name>
    <name evidence="2" type="ORF">GCM10008088_03190</name>
</gene>
<comment type="caution">
    <text evidence="2">The sequence shown here is derived from an EMBL/GenBank/DDBJ whole genome shotgun (WGS) entry which is preliminary data.</text>
</comment>
<reference evidence="3" key="1">
    <citation type="journal article" date="2019" name="Int. J. Syst. Evol. Microbiol.">
        <title>The Global Catalogue of Microorganisms (GCM) 10K type strain sequencing project: providing services to taxonomists for standard genome sequencing and annotation.</title>
        <authorList>
            <consortium name="The Broad Institute Genomics Platform"/>
            <consortium name="The Broad Institute Genome Sequencing Center for Infectious Disease"/>
            <person name="Wu L."/>
            <person name="Ma J."/>
        </authorList>
    </citation>
    <scope>NUCLEOTIDE SEQUENCE [LARGE SCALE GENOMIC DNA]</scope>
    <source>
        <strain evidence="3">KCTC 12708</strain>
    </source>
</reference>
<proteinExistence type="inferred from homology"/>
<evidence type="ECO:0000313" key="3">
    <source>
        <dbReference type="Proteomes" id="UP000615593"/>
    </source>
</evidence>
<comment type="similarity">
    <text evidence="1">Belongs to the arginase family.</text>
</comment>
<dbReference type="GeneID" id="94367962"/>
<protein>
    <submittedName>
        <fullName evidence="2">Arginase</fullName>
    </submittedName>
</protein>
<evidence type="ECO:0000256" key="1">
    <source>
        <dbReference type="PROSITE-ProRule" id="PRU00742"/>
    </source>
</evidence>
<dbReference type="Proteomes" id="UP000615593">
    <property type="component" value="Unassembled WGS sequence"/>
</dbReference>
<dbReference type="Gene3D" id="3.40.800.10">
    <property type="entry name" value="Ureohydrolase domain"/>
    <property type="match status" value="1"/>
</dbReference>
<dbReference type="CDD" id="cd09988">
    <property type="entry name" value="Formimidoylglutamase"/>
    <property type="match status" value="1"/>
</dbReference>
<name>A0ABQ3BLZ7_9FLAO</name>
<keyword evidence="3" id="KW-1185">Reference proteome</keyword>